<keyword evidence="3" id="KW-1185">Reference proteome</keyword>
<comment type="caution">
    <text evidence="2">The sequence shown here is derived from an EMBL/GenBank/DDBJ whole genome shotgun (WGS) entry which is preliminary data.</text>
</comment>
<reference evidence="2 3" key="1">
    <citation type="submission" date="2016-02" db="EMBL/GenBank/DDBJ databases">
        <title>Genome sequence of Halalkalicoccus paucihalophilus DSM 24557.</title>
        <authorList>
            <person name="Poehlein A."/>
            <person name="Daniel R."/>
        </authorList>
    </citation>
    <scope>NUCLEOTIDE SEQUENCE [LARGE SCALE GENOMIC DNA]</scope>
    <source>
        <strain evidence="2 3">DSM 24557</strain>
    </source>
</reference>
<sequence>MIAAREQYRGLGDSTVEHRSADDAVVVTDSGVATEAATQDDETLITILNLELPERGGKKYVRCEGCRCELLTELGGRNSFSLTLTTVRT</sequence>
<dbReference type="RefSeq" id="WP_245634250.1">
    <property type="nucleotide sequence ID" value="NZ_LTAZ01000017.1"/>
</dbReference>
<evidence type="ECO:0000313" key="2">
    <source>
        <dbReference type="EMBL" id="KYH23899.1"/>
    </source>
</evidence>
<proteinExistence type="predicted"/>
<dbReference type="PATRIC" id="fig|1008153.3.peg.4259"/>
<dbReference type="EMBL" id="LTAZ01000017">
    <property type="protein sequence ID" value="KYH23899.1"/>
    <property type="molecule type" value="Genomic_DNA"/>
</dbReference>
<dbReference type="InterPro" id="IPR058431">
    <property type="entry name" value="DUF8118"/>
</dbReference>
<dbReference type="Pfam" id="PF26435">
    <property type="entry name" value="DUF8118"/>
    <property type="match status" value="1"/>
</dbReference>
<name>A0A151A8F2_9EURY</name>
<feature type="domain" description="DUF8118" evidence="1">
    <location>
        <begin position="45"/>
        <end position="83"/>
    </location>
</feature>
<gene>
    <name evidence="2" type="ORF">HAPAU_39780</name>
</gene>
<dbReference type="Proteomes" id="UP000075321">
    <property type="component" value="Unassembled WGS sequence"/>
</dbReference>
<protein>
    <recommendedName>
        <fullName evidence="1">DUF8118 domain-containing protein</fullName>
    </recommendedName>
</protein>
<evidence type="ECO:0000313" key="3">
    <source>
        <dbReference type="Proteomes" id="UP000075321"/>
    </source>
</evidence>
<dbReference type="AlphaFoldDB" id="A0A151A8F2"/>
<organism evidence="2 3">
    <name type="scientific">Halalkalicoccus paucihalophilus</name>
    <dbReference type="NCBI Taxonomy" id="1008153"/>
    <lineage>
        <taxon>Archaea</taxon>
        <taxon>Methanobacteriati</taxon>
        <taxon>Methanobacteriota</taxon>
        <taxon>Stenosarchaea group</taxon>
        <taxon>Halobacteria</taxon>
        <taxon>Halobacteriales</taxon>
        <taxon>Halococcaceae</taxon>
        <taxon>Halalkalicoccus</taxon>
    </lineage>
</organism>
<evidence type="ECO:0000259" key="1">
    <source>
        <dbReference type="Pfam" id="PF26435"/>
    </source>
</evidence>
<accession>A0A151A8F2</accession>